<dbReference type="GO" id="GO:0016887">
    <property type="term" value="F:ATP hydrolysis activity"/>
    <property type="evidence" value="ECO:0007669"/>
    <property type="project" value="InterPro"/>
</dbReference>
<dbReference type="PANTHER" id="PTHR42734">
    <property type="entry name" value="METAL TRANSPORT SYSTEM ATP-BINDING PROTEIN TM_0124-RELATED"/>
    <property type="match status" value="1"/>
</dbReference>
<dbReference type="EMBL" id="CU466930">
    <property type="protein sequence ID" value="CAO80039.1"/>
    <property type="molecule type" value="Genomic_DNA"/>
</dbReference>
<keyword evidence="7" id="KW-1185">Reference proteome</keyword>
<dbReference type="Proteomes" id="UP000002019">
    <property type="component" value="Chromosome"/>
</dbReference>
<organism evidence="6 7">
    <name type="scientific">Cloacimonas acidaminovorans (strain Evry)</name>
    <dbReference type="NCBI Taxonomy" id="459349"/>
    <lineage>
        <taxon>Bacteria</taxon>
        <taxon>Pseudomonadati</taxon>
        <taxon>Candidatus Cloacimonadota</taxon>
        <taxon>Candidatus Cloacimonadia</taxon>
        <taxon>Candidatus Cloacimonadales</taxon>
        <taxon>Candidatus Cloacimonadaceae</taxon>
        <taxon>Candidatus Cloacimonas</taxon>
    </lineage>
</organism>
<keyword evidence="6" id="KW-0378">Hydrolase</keyword>
<accession>B0VIX9</accession>
<dbReference type="AlphaFoldDB" id="B0VIX9"/>
<dbReference type="PROSITE" id="PS50893">
    <property type="entry name" value="ABC_TRANSPORTER_2"/>
    <property type="match status" value="1"/>
</dbReference>
<dbReference type="STRING" id="459349.CLOAM0129"/>
<dbReference type="InterPro" id="IPR027417">
    <property type="entry name" value="P-loop_NTPase"/>
</dbReference>
<dbReference type="SMART" id="SM00382">
    <property type="entry name" value="AAA"/>
    <property type="match status" value="1"/>
</dbReference>
<dbReference type="InterPro" id="IPR003593">
    <property type="entry name" value="AAA+_ATPase"/>
</dbReference>
<feature type="domain" description="ABC transporter" evidence="5">
    <location>
        <begin position="2"/>
        <end position="235"/>
    </location>
</feature>
<dbReference type="OrthoDB" id="9806726at2"/>
<proteinExistence type="inferred from homology"/>
<comment type="similarity">
    <text evidence="1">Belongs to the ABC transporter superfamily.</text>
</comment>
<keyword evidence="3" id="KW-0547">Nucleotide-binding</keyword>
<dbReference type="RefSeq" id="WP_015423900.1">
    <property type="nucleotide sequence ID" value="NC_020449.1"/>
</dbReference>
<evidence type="ECO:0000256" key="1">
    <source>
        <dbReference type="ARBA" id="ARBA00005417"/>
    </source>
</evidence>
<dbReference type="Pfam" id="PF00005">
    <property type="entry name" value="ABC_tran"/>
    <property type="match status" value="1"/>
</dbReference>
<dbReference type="CDD" id="cd03235">
    <property type="entry name" value="ABC_Metallic_Cations"/>
    <property type="match status" value="1"/>
</dbReference>
<evidence type="ECO:0000313" key="6">
    <source>
        <dbReference type="EMBL" id="CAO80039.1"/>
    </source>
</evidence>
<evidence type="ECO:0000256" key="4">
    <source>
        <dbReference type="ARBA" id="ARBA00022840"/>
    </source>
</evidence>
<dbReference type="eggNOG" id="COG1121">
    <property type="taxonomic scope" value="Bacteria"/>
</dbReference>
<keyword evidence="4 6" id="KW-0067">ATP-binding</keyword>
<dbReference type="KEGG" id="caci:CLOAM0129"/>
<dbReference type="PROSITE" id="PS00211">
    <property type="entry name" value="ABC_TRANSPORTER_1"/>
    <property type="match status" value="1"/>
</dbReference>
<dbReference type="EC" id="3.6.3.28" evidence="6"/>
<reference evidence="6 7" key="1">
    <citation type="journal article" date="2008" name="J. Bacteriol.">
        <title>'Candidatus Cloacamonas acidaminovorans': genome sequence reconstruction provides a first glimpse of a new bacterial division.</title>
        <authorList>
            <person name="Pelletier E."/>
            <person name="Kreimeyer A."/>
            <person name="Bocs S."/>
            <person name="Rouy Z."/>
            <person name="Gyapay G."/>
            <person name="Chouari R."/>
            <person name="Riviere D."/>
            <person name="Ganesan A."/>
            <person name="Daegelen P."/>
            <person name="Sghir A."/>
            <person name="Cohen G.N."/>
            <person name="Medigue C."/>
            <person name="Weissenbach J."/>
            <person name="Le Paslier D."/>
        </authorList>
    </citation>
    <scope>NUCLEOTIDE SEQUENCE [LARGE SCALE GENOMIC DNA]</scope>
    <source>
        <strain evidence="7">Evry</strain>
    </source>
</reference>
<gene>
    <name evidence="6" type="ordered locus">CLOAM0129</name>
</gene>
<dbReference type="HOGENOM" id="CLU_000604_1_11_0"/>
<dbReference type="GO" id="GO:0005524">
    <property type="term" value="F:ATP binding"/>
    <property type="evidence" value="ECO:0007669"/>
    <property type="project" value="UniProtKB-KW"/>
</dbReference>
<evidence type="ECO:0000256" key="2">
    <source>
        <dbReference type="ARBA" id="ARBA00022448"/>
    </source>
</evidence>
<keyword evidence="2" id="KW-0813">Transport</keyword>
<evidence type="ECO:0000259" key="5">
    <source>
        <dbReference type="PROSITE" id="PS50893"/>
    </source>
</evidence>
<dbReference type="SUPFAM" id="SSF52540">
    <property type="entry name" value="P-loop containing nucleoside triphosphate hydrolases"/>
    <property type="match status" value="1"/>
</dbReference>
<dbReference type="PANTHER" id="PTHR42734:SF17">
    <property type="entry name" value="METAL TRANSPORT SYSTEM ATP-BINDING PROTEIN TM_0124-RELATED"/>
    <property type="match status" value="1"/>
</dbReference>
<dbReference type="InterPro" id="IPR017871">
    <property type="entry name" value="ABC_transporter-like_CS"/>
</dbReference>
<evidence type="ECO:0000256" key="3">
    <source>
        <dbReference type="ARBA" id="ARBA00022741"/>
    </source>
</evidence>
<sequence>MIQIKDLQYKINGKIILEDIFLELAEGEFAAIIGPNGAGKSTLVKLILGLLELKEGSIFIDGVEHYNWLKNNTIGYLPQYEEFDNAFPATALDIVLMGLAGQLPLGTHFNKNHKQKAMEALEQTGVAHLAKELIGKLSGGEFQRVLLARALVSESKYLILDEPEASLDRPSVESFFALLKELNSKGKTIITISHDLTTLSKYCSFLVCLNRRLHCHNQMELIDADVIHKTFGDSLRIIEKDY</sequence>
<name>B0VIX9_CLOAI</name>
<evidence type="ECO:0000313" key="7">
    <source>
        <dbReference type="Proteomes" id="UP000002019"/>
    </source>
</evidence>
<dbReference type="Gene3D" id="3.40.50.300">
    <property type="entry name" value="P-loop containing nucleotide triphosphate hydrolases"/>
    <property type="match status" value="1"/>
</dbReference>
<dbReference type="FunFam" id="3.40.50.300:FF:000134">
    <property type="entry name" value="Iron-enterobactin ABC transporter ATP-binding protein"/>
    <property type="match status" value="1"/>
</dbReference>
<dbReference type="InterPro" id="IPR003439">
    <property type="entry name" value="ABC_transporter-like_ATP-bd"/>
</dbReference>
<dbReference type="InterPro" id="IPR050153">
    <property type="entry name" value="Metal_Ion_Import_ABC"/>
</dbReference>
<protein>
    <submittedName>
        <fullName evidence="6">ABC transporter, ATP-binding protein</fullName>
        <ecNumber evidence="6">3.6.3.28</ecNumber>
    </submittedName>
</protein>